<dbReference type="RefSeq" id="WP_120976055.1">
    <property type="nucleotide sequence ID" value="NZ_RBZM01000004.1"/>
</dbReference>
<dbReference type="Proteomes" id="UP000282076">
    <property type="component" value="Unassembled WGS sequence"/>
</dbReference>
<keyword evidence="2" id="KW-1185">Reference proteome</keyword>
<comment type="caution">
    <text evidence="1">The sequence shown here is derived from an EMBL/GenBank/DDBJ whole genome shotgun (WGS) entry which is preliminary data.</text>
</comment>
<accession>A0A494XXR1</accession>
<name>A0A494XXR1_9BACL</name>
<sequence length="240" mass="27159">MDHAVDPAAAITKPSGRKSLFHFTRVGNLPGIARFDALMSSYRIHPDNSGERRLKPFNVDYGGEEGMPAIQMTINAHLRIPEKMMAPGTTLEAFRHCLDRHVFFWPTLADCRKMIDTYARREPEESFAVLKLDAQRLIADHAGDVKLSKYDSGSAPRYPDRCSYRKSPDMFLPLDRFRKTTDGAVPGKASEIHEILVQDRVTNVSGYLQAVYVDRAEYVPELWRELARPLAELTIPAAKK</sequence>
<reference evidence="1 2" key="1">
    <citation type="submission" date="2018-10" db="EMBL/GenBank/DDBJ databases">
        <title>Cohnella sp. M2MS4P-1, whole genome shotgun sequence.</title>
        <authorList>
            <person name="Tuo L."/>
        </authorList>
    </citation>
    <scope>NUCLEOTIDE SEQUENCE [LARGE SCALE GENOMIC DNA]</scope>
    <source>
        <strain evidence="1 2">M2MS4P-1</strain>
    </source>
</reference>
<evidence type="ECO:0000313" key="1">
    <source>
        <dbReference type="EMBL" id="RKP55365.1"/>
    </source>
</evidence>
<evidence type="ECO:0008006" key="3">
    <source>
        <dbReference type="Google" id="ProtNLM"/>
    </source>
</evidence>
<gene>
    <name evidence="1" type="ORF">D7Z26_09215</name>
</gene>
<protein>
    <recommendedName>
        <fullName evidence="3">DUF4433 domain-containing protein</fullName>
    </recommendedName>
</protein>
<organism evidence="1 2">
    <name type="scientific">Cohnella endophytica</name>
    <dbReference type="NCBI Taxonomy" id="2419778"/>
    <lineage>
        <taxon>Bacteria</taxon>
        <taxon>Bacillati</taxon>
        <taxon>Bacillota</taxon>
        <taxon>Bacilli</taxon>
        <taxon>Bacillales</taxon>
        <taxon>Paenibacillaceae</taxon>
        <taxon>Cohnella</taxon>
    </lineage>
</organism>
<dbReference type="OrthoDB" id="2610977at2"/>
<dbReference type="AlphaFoldDB" id="A0A494XXR1"/>
<dbReference type="InterPro" id="IPR054271">
    <property type="entry name" value="DUF7002"/>
</dbReference>
<dbReference type="Pfam" id="PF22531">
    <property type="entry name" value="DUF7002"/>
    <property type="match status" value="1"/>
</dbReference>
<dbReference type="EMBL" id="RBZM01000004">
    <property type="protein sequence ID" value="RKP55365.1"/>
    <property type="molecule type" value="Genomic_DNA"/>
</dbReference>
<proteinExistence type="predicted"/>
<evidence type="ECO:0000313" key="2">
    <source>
        <dbReference type="Proteomes" id="UP000282076"/>
    </source>
</evidence>